<dbReference type="GO" id="GO:0006865">
    <property type="term" value="P:amino acid transport"/>
    <property type="evidence" value="ECO:0007669"/>
    <property type="project" value="UniProtKB-KW"/>
</dbReference>
<comment type="caution">
    <text evidence="8">The sequence shown here is derived from an EMBL/GenBank/DDBJ whole genome shotgun (WGS) entry which is preliminary data.</text>
</comment>
<gene>
    <name evidence="8" type="ORF">ENM11_07305</name>
</gene>
<dbReference type="EMBL" id="DRWN01000061">
    <property type="protein sequence ID" value="HHK68940.1"/>
    <property type="molecule type" value="Genomic_DNA"/>
</dbReference>
<dbReference type="GO" id="GO:0005524">
    <property type="term" value="F:ATP binding"/>
    <property type="evidence" value="ECO:0007669"/>
    <property type="project" value="UniProtKB-KW"/>
</dbReference>
<keyword evidence="1" id="KW-0813">Transport</keyword>
<sequence length="237" mass="26282">MMSLLRVMNVTKSFGGLKAVNNVSIEVPQNLVLGLIGPNGSGKTTLVNIIAGFYRPDSGEILFKGERITGLKPYHIANKGIVRTFQLTRVFKQLTVLQNLMTALNSHKDFNQQQVSEILTMLDLQHKKHVIAGNLSYGEQKLLEIGRALMKNPDLLILDEPTSGISPTIIGRLTRLVKDLKMLDKTILIIEHNLNVISTICDRVVVLNYGEKIAEGTFEEISQDQRVISAYIGGFTP</sequence>
<keyword evidence="2" id="KW-0547">Nucleotide-binding</keyword>
<dbReference type="CDD" id="cd03219">
    <property type="entry name" value="ABC_Mj1267_LivG_branched"/>
    <property type="match status" value="1"/>
</dbReference>
<evidence type="ECO:0000256" key="1">
    <source>
        <dbReference type="ARBA" id="ARBA00022448"/>
    </source>
</evidence>
<dbReference type="PROSITE" id="PS00211">
    <property type="entry name" value="ABC_TRANSPORTER_1"/>
    <property type="match status" value="1"/>
</dbReference>
<dbReference type="Pfam" id="PF00005">
    <property type="entry name" value="ABC_tran"/>
    <property type="match status" value="1"/>
</dbReference>
<dbReference type="InterPro" id="IPR027417">
    <property type="entry name" value="P-loop_NTPase"/>
</dbReference>
<keyword evidence="3 8" id="KW-0067">ATP-binding</keyword>
<dbReference type="SMART" id="SM00382">
    <property type="entry name" value="AAA"/>
    <property type="match status" value="1"/>
</dbReference>
<dbReference type="PROSITE" id="PS50893">
    <property type="entry name" value="ABC_TRANSPORTER_2"/>
    <property type="match status" value="1"/>
</dbReference>
<dbReference type="InterPro" id="IPR003593">
    <property type="entry name" value="AAA+_ATPase"/>
</dbReference>
<dbReference type="InterPro" id="IPR051120">
    <property type="entry name" value="ABC_AA/LPS_Transport"/>
</dbReference>
<evidence type="ECO:0000313" key="8">
    <source>
        <dbReference type="EMBL" id="HHK68940.1"/>
    </source>
</evidence>
<comment type="function">
    <text evidence="5">Probable component of a branched-chain amino-acid transport system.</text>
</comment>
<dbReference type="FunFam" id="3.40.50.300:FF:000421">
    <property type="entry name" value="Branched-chain amino acid ABC transporter ATP-binding protein"/>
    <property type="match status" value="1"/>
</dbReference>
<evidence type="ECO:0000256" key="4">
    <source>
        <dbReference type="ARBA" id="ARBA00022970"/>
    </source>
</evidence>
<dbReference type="InterPro" id="IPR003439">
    <property type="entry name" value="ABC_transporter-like_ATP-bd"/>
</dbReference>
<evidence type="ECO:0000256" key="6">
    <source>
        <dbReference type="ARBA" id="ARBA00072811"/>
    </source>
</evidence>
<dbReference type="GO" id="GO:0016887">
    <property type="term" value="F:ATP hydrolysis activity"/>
    <property type="evidence" value="ECO:0007669"/>
    <property type="project" value="InterPro"/>
</dbReference>
<name>A0A7C5LCX7_CALS0</name>
<protein>
    <recommendedName>
        <fullName evidence="6">Probable branched-chain amino acid transport ATP-binding protein LivG</fullName>
    </recommendedName>
</protein>
<organism evidence="8">
    <name type="scientific">Caldiarchaeum subterraneum</name>
    <dbReference type="NCBI Taxonomy" id="311458"/>
    <lineage>
        <taxon>Archaea</taxon>
        <taxon>Nitrososphaerota</taxon>
        <taxon>Candidatus Caldarchaeales</taxon>
        <taxon>Candidatus Caldarchaeaceae</taxon>
        <taxon>Candidatus Caldarchaeum</taxon>
    </lineage>
</organism>
<evidence type="ECO:0000256" key="3">
    <source>
        <dbReference type="ARBA" id="ARBA00022840"/>
    </source>
</evidence>
<feature type="domain" description="ABC transporter" evidence="7">
    <location>
        <begin position="5"/>
        <end position="234"/>
    </location>
</feature>
<reference evidence="8" key="1">
    <citation type="journal article" date="2020" name="mSystems">
        <title>Genome- and Community-Level Interaction Insights into Carbon Utilization and Element Cycling Functions of Hydrothermarchaeota in Hydrothermal Sediment.</title>
        <authorList>
            <person name="Zhou Z."/>
            <person name="Liu Y."/>
            <person name="Xu W."/>
            <person name="Pan J."/>
            <person name="Luo Z.H."/>
            <person name="Li M."/>
        </authorList>
    </citation>
    <scope>NUCLEOTIDE SEQUENCE [LARGE SCALE GENOMIC DNA]</scope>
    <source>
        <strain evidence="8">SpSt-1056</strain>
    </source>
</reference>
<dbReference type="InterPro" id="IPR032823">
    <property type="entry name" value="BCA_ABC_TP_C"/>
</dbReference>
<dbReference type="PANTHER" id="PTHR45772">
    <property type="entry name" value="CONSERVED COMPONENT OF ABC TRANSPORTER FOR NATURAL AMINO ACIDS-RELATED"/>
    <property type="match status" value="1"/>
</dbReference>
<dbReference type="SUPFAM" id="SSF52540">
    <property type="entry name" value="P-loop containing nucleoside triphosphate hydrolases"/>
    <property type="match status" value="1"/>
</dbReference>
<dbReference type="Gene3D" id="3.40.50.300">
    <property type="entry name" value="P-loop containing nucleotide triphosphate hydrolases"/>
    <property type="match status" value="1"/>
</dbReference>
<dbReference type="AlphaFoldDB" id="A0A7C5LCX7"/>
<accession>A0A7C5LCX7</accession>
<dbReference type="InterPro" id="IPR017871">
    <property type="entry name" value="ABC_transporter-like_CS"/>
</dbReference>
<proteinExistence type="predicted"/>
<dbReference type="Pfam" id="PF12399">
    <property type="entry name" value="BCA_ABC_TP_C"/>
    <property type="match status" value="1"/>
</dbReference>
<keyword evidence="4" id="KW-0029">Amino-acid transport</keyword>
<evidence type="ECO:0000256" key="5">
    <source>
        <dbReference type="ARBA" id="ARBA00056071"/>
    </source>
</evidence>
<evidence type="ECO:0000256" key="2">
    <source>
        <dbReference type="ARBA" id="ARBA00022741"/>
    </source>
</evidence>
<evidence type="ECO:0000259" key="7">
    <source>
        <dbReference type="PROSITE" id="PS50893"/>
    </source>
</evidence>
<dbReference type="GO" id="GO:0005886">
    <property type="term" value="C:plasma membrane"/>
    <property type="evidence" value="ECO:0007669"/>
    <property type="project" value="TreeGrafter"/>
</dbReference>